<dbReference type="Proteomes" id="UP000323225">
    <property type="component" value="Unassembled WGS sequence"/>
</dbReference>
<evidence type="ECO:0000313" key="3">
    <source>
        <dbReference type="Proteomes" id="UP000323225"/>
    </source>
</evidence>
<dbReference type="EMBL" id="VUAA01000007">
    <property type="protein sequence ID" value="KAA1255151.1"/>
    <property type="molecule type" value="Genomic_DNA"/>
</dbReference>
<evidence type="ECO:0000313" key="2">
    <source>
        <dbReference type="EMBL" id="KAA1255151.1"/>
    </source>
</evidence>
<organism evidence="2 3">
    <name type="scientific">Vibrio cholerae</name>
    <dbReference type="NCBI Taxonomy" id="666"/>
    <lineage>
        <taxon>Bacteria</taxon>
        <taxon>Pseudomonadati</taxon>
        <taxon>Pseudomonadota</taxon>
        <taxon>Gammaproteobacteria</taxon>
        <taxon>Vibrionales</taxon>
        <taxon>Vibrionaceae</taxon>
        <taxon>Vibrio</taxon>
    </lineage>
</organism>
<comment type="caution">
    <text evidence="2">The sequence shown here is derived from an EMBL/GenBank/DDBJ whole genome shotgun (WGS) entry which is preliminary data.</text>
</comment>
<feature type="domain" description="DNA helicase Pif1-like DEAD-box helicase" evidence="1">
    <location>
        <begin position="24"/>
        <end position="169"/>
    </location>
</feature>
<proteinExistence type="predicted"/>
<dbReference type="PANTHER" id="PTHR47642">
    <property type="entry name" value="ATP-DEPENDENT DNA HELICASE"/>
    <property type="match status" value="1"/>
</dbReference>
<dbReference type="PANTHER" id="PTHR47642:SF6">
    <property type="entry name" value="ATP-DEPENDENT DNA HELICASE"/>
    <property type="match status" value="1"/>
</dbReference>
<dbReference type="CDD" id="cd18809">
    <property type="entry name" value="SF1_C_RecD"/>
    <property type="match status" value="1"/>
</dbReference>
<dbReference type="GO" id="GO:0006281">
    <property type="term" value="P:DNA repair"/>
    <property type="evidence" value="ECO:0007669"/>
    <property type="project" value="InterPro"/>
</dbReference>
<dbReference type="InterPro" id="IPR051055">
    <property type="entry name" value="PIF1_helicase"/>
</dbReference>
<accession>A0A5Q6PJV7</accession>
<name>A0A5Q6PJV7_VIBCL</name>
<dbReference type="GO" id="GO:0000723">
    <property type="term" value="P:telomere maintenance"/>
    <property type="evidence" value="ECO:0007669"/>
    <property type="project" value="InterPro"/>
</dbReference>
<sequence>MLTNSAKRERLIRKIDALQAQLSLNDIQQFIFQVVSSGKNVFITGSAGCGKSYLSETIKKSIPNLVVLGPTGMSALNVGGQTIHSFFSFHTGYIDPIDFIKKIKKEKLQLLKRVKYILIDEISMVRADVFDNIDVVLRKLNNSKKPFGGCQIILVGDFCQLEPIVKTYEERRALQERYGKNVYAFNADAWLTGKFVCLSLISSERTSDSYYIKSLRNIRMGHEIERSLNTINQITNKNPPPPGTLRLCTTNAQVNKYNRDGLDSVAGFTRVYTAVVKGNINPKDCIAEKELELKVGSRVMAIANKTGSYVNGDLGEVIELGQNYVRVRLDRGGDVKVTEHVWKQLKYTVGKSEETNEEVVKPKEDGSLKQIPLKLAYAITIHKSQGQTLDKAILDLTQGTFGCGQAYVGLSRMTKADGLYLAAPLDETLVLYNEEAVNFSKQIGYEMLEIIPILKEKYNLDSIREKLAKDIRDAEEELSNIAIEHPKERKALGINFIKEAVRRTEIGLQVGLIKYTQMLKANNIIPEVSFKNGNITNMTFIHDDITYKWKEVVSDETFVEYLERNEVDTEDYPEDFINKVNSFSNSIKQEEEEKKQRRESLLKKFLGGGL</sequence>
<dbReference type="InterPro" id="IPR010285">
    <property type="entry name" value="DNA_helicase_pif1-like_DEAD"/>
</dbReference>
<dbReference type="AlphaFoldDB" id="A0A5Q6PJV7"/>
<protein>
    <submittedName>
        <fullName evidence="2">AAA family ATPase</fullName>
    </submittedName>
</protein>
<dbReference type="GO" id="GO:0003678">
    <property type="term" value="F:DNA helicase activity"/>
    <property type="evidence" value="ECO:0007669"/>
    <property type="project" value="InterPro"/>
</dbReference>
<reference evidence="2 3" key="1">
    <citation type="submission" date="2019-09" db="EMBL/GenBank/DDBJ databases">
        <authorList>
            <person name="Kritzky A."/>
            <person name="Schelkanova E.Y."/>
            <person name="Alkhova Z.V."/>
            <person name="Smirnova N.I."/>
        </authorList>
    </citation>
    <scope>NUCLEOTIDE SEQUENCE [LARGE SCALE GENOMIC DNA]</scope>
    <source>
        <strain evidence="2 3">M1526</strain>
    </source>
</reference>
<dbReference type="SUPFAM" id="SSF52540">
    <property type="entry name" value="P-loop containing nucleoside triphosphate hydrolases"/>
    <property type="match status" value="2"/>
</dbReference>
<dbReference type="Gene3D" id="3.40.50.300">
    <property type="entry name" value="P-loop containing nucleotide triphosphate hydrolases"/>
    <property type="match status" value="2"/>
</dbReference>
<dbReference type="Gene3D" id="2.30.30.940">
    <property type="match status" value="1"/>
</dbReference>
<evidence type="ECO:0000259" key="1">
    <source>
        <dbReference type="Pfam" id="PF05970"/>
    </source>
</evidence>
<dbReference type="InterPro" id="IPR027417">
    <property type="entry name" value="P-loop_NTPase"/>
</dbReference>
<gene>
    <name evidence="2" type="ORF">F0M16_08000</name>
</gene>
<dbReference type="Pfam" id="PF05970">
    <property type="entry name" value="PIF1"/>
    <property type="match status" value="1"/>
</dbReference>